<dbReference type="EMBL" id="ML977569">
    <property type="protein sequence ID" value="KAF2004054.1"/>
    <property type="molecule type" value="Genomic_DNA"/>
</dbReference>
<proteinExistence type="predicted"/>
<dbReference type="OrthoDB" id="4500473at2759"/>
<dbReference type="Proteomes" id="UP000799779">
    <property type="component" value="Unassembled WGS sequence"/>
</dbReference>
<reference evidence="1" key="1">
    <citation type="journal article" date="2020" name="Stud. Mycol.">
        <title>101 Dothideomycetes genomes: a test case for predicting lifestyles and emergence of pathogens.</title>
        <authorList>
            <person name="Haridas S."/>
            <person name="Albert R."/>
            <person name="Binder M."/>
            <person name="Bloem J."/>
            <person name="Labutti K."/>
            <person name="Salamov A."/>
            <person name="Andreopoulos B."/>
            <person name="Baker S."/>
            <person name="Barry K."/>
            <person name="Bills G."/>
            <person name="Bluhm B."/>
            <person name="Cannon C."/>
            <person name="Castanera R."/>
            <person name="Culley D."/>
            <person name="Daum C."/>
            <person name="Ezra D."/>
            <person name="Gonzalez J."/>
            <person name="Henrissat B."/>
            <person name="Kuo A."/>
            <person name="Liang C."/>
            <person name="Lipzen A."/>
            <person name="Lutzoni F."/>
            <person name="Magnuson J."/>
            <person name="Mondo S."/>
            <person name="Nolan M."/>
            <person name="Ohm R."/>
            <person name="Pangilinan J."/>
            <person name="Park H.-J."/>
            <person name="Ramirez L."/>
            <person name="Alfaro M."/>
            <person name="Sun H."/>
            <person name="Tritt A."/>
            <person name="Yoshinaga Y."/>
            <person name="Zwiers L.-H."/>
            <person name="Turgeon B."/>
            <person name="Goodwin S."/>
            <person name="Spatafora J."/>
            <person name="Crous P."/>
            <person name="Grigoriev I."/>
        </authorList>
    </citation>
    <scope>NUCLEOTIDE SEQUENCE</scope>
    <source>
        <strain evidence="1">CBS 123094</strain>
    </source>
</reference>
<evidence type="ECO:0000313" key="1">
    <source>
        <dbReference type="EMBL" id="KAF2004054.1"/>
    </source>
</evidence>
<dbReference type="AlphaFoldDB" id="A0A6A5WSW9"/>
<sequence length="275" mass="29679">MANPKKTWFLAPTWDIPPESLSLGHLLTDPTDPRFSINPDFSSAHLSDLFPNPPKIYKDTTPAFHMTVSSDTTTTLGIWGQFLQVVGIGAEACISFTNGMSNSYGFDKTETQWFAPSPVFVKRMLADPEVMEFIDMAGTKKPLYMVTGLKAVTGAELSTTNSSGHAISAKFGIDGTPFMAPVSIGPEVELARNDGLVVHVRKENPIIFAYQLMKVKLKAKRGDIMVGESKAFVKGAMFEAGAKGKSKNKKTFAAVETGIEGGDEGIVAIVPQVKT</sequence>
<protein>
    <submittedName>
        <fullName evidence="1">Uncharacterized protein</fullName>
    </submittedName>
</protein>
<accession>A0A6A5WSW9</accession>
<keyword evidence="2" id="KW-1185">Reference proteome</keyword>
<gene>
    <name evidence="1" type="ORF">P154DRAFT_65760</name>
</gene>
<evidence type="ECO:0000313" key="2">
    <source>
        <dbReference type="Proteomes" id="UP000799779"/>
    </source>
</evidence>
<name>A0A6A5WSW9_9PLEO</name>
<organism evidence="1 2">
    <name type="scientific">Amniculicola lignicola CBS 123094</name>
    <dbReference type="NCBI Taxonomy" id="1392246"/>
    <lineage>
        <taxon>Eukaryota</taxon>
        <taxon>Fungi</taxon>
        <taxon>Dikarya</taxon>
        <taxon>Ascomycota</taxon>
        <taxon>Pezizomycotina</taxon>
        <taxon>Dothideomycetes</taxon>
        <taxon>Pleosporomycetidae</taxon>
        <taxon>Pleosporales</taxon>
        <taxon>Amniculicolaceae</taxon>
        <taxon>Amniculicola</taxon>
    </lineage>
</organism>